<dbReference type="STRING" id="991905.SL003B_1314"/>
<comment type="similarity">
    <text evidence="2">Belongs to the methyl-accepting chemotaxis (MCP) protein family.</text>
</comment>
<dbReference type="PANTHER" id="PTHR32089">
    <property type="entry name" value="METHYL-ACCEPTING CHEMOTAXIS PROTEIN MCPB"/>
    <property type="match status" value="1"/>
</dbReference>
<reference evidence="8 9" key="1">
    <citation type="journal article" date="2011" name="J. Bacteriol.">
        <title>Complete genome sequence of Polymorphum gilvum SL003B-26A1T, a crude oil-degrading bacterium from oil-polluted saline soil.</title>
        <authorList>
            <person name="Li S.G."/>
            <person name="Tang Y.Q."/>
            <person name="Nie Y."/>
            <person name="Cai M."/>
            <person name="Wu X.L."/>
        </authorList>
    </citation>
    <scope>NUCLEOTIDE SEQUENCE [LARGE SCALE GENOMIC DNA]</scope>
    <source>
        <strain evidence="9">LMG 25793 / CGMCC 1.9160 / SL003B-26A1</strain>
    </source>
</reference>
<dbReference type="HOGENOM" id="CLU_000445_107_27_5"/>
<dbReference type="Pfam" id="PF00672">
    <property type="entry name" value="HAMP"/>
    <property type="match status" value="1"/>
</dbReference>
<dbReference type="Gene3D" id="1.10.287.950">
    <property type="entry name" value="Methyl-accepting chemotaxis protein"/>
    <property type="match status" value="1"/>
</dbReference>
<dbReference type="eggNOG" id="COG0840">
    <property type="taxonomic scope" value="Bacteria"/>
</dbReference>
<dbReference type="InterPro" id="IPR003660">
    <property type="entry name" value="HAMP_dom"/>
</dbReference>
<evidence type="ECO:0000259" key="7">
    <source>
        <dbReference type="PROSITE" id="PS50885"/>
    </source>
</evidence>
<organism evidence="8 9">
    <name type="scientific">Polymorphum gilvum (strain LMG 25793 / CGMCC 1.9160 / SL003B-26A1)</name>
    <dbReference type="NCBI Taxonomy" id="991905"/>
    <lineage>
        <taxon>Bacteria</taxon>
        <taxon>Pseudomonadati</taxon>
        <taxon>Pseudomonadota</taxon>
        <taxon>Alphaproteobacteria</taxon>
        <taxon>Rhodobacterales</taxon>
        <taxon>Paracoccaceae</taxon>
        <taxon>Polymorphum</taxon>
    </lineage>
</organism>
<dbReference type="GO" id="GO:0016020">
    <property type="term" value="C:membrane"/>
    <property type="evidence" value="ECO:0007669"/>
    <property type="project" value="InterPro"/>
</dbReference>
<evidence type="ECO:0000256" key="2">
    <source>
        <dbReference type="ARBA" id="ARBA00029447"/>
    </source>
</evidence>
<evidence type="ECO:0000256" key="5">
    <source>
        <dbReference type="SAM" id="Phobius"/>
    </source>
</evidence>
<keyword evidence="4" id="KW-0175">Coiled coil</keyword>
<name>F2J1G0_POLGS</name>
<dbReference type="CDD" id="cd06225">
    <property type="entry name" value="HAMP"/>
    <property type="match status" value="1"/>
</dbReference>
<feature type="coiled-coil region" evidence="4">
    <location>
        <begin position="302"/>
        <end position="329"/>
    </location>
</feature>
<keyword evidence="1 3" id="KW-0807">Transducer</keyword>
<evidence type="ECO:0000313" key="9">
    <source>
        <dbReference type="Proteomes" id="UP000008130"/>
    </source>
</evidence>
<dbReference type="GO" id="GO:0007165">
    <property type="term" value="P:signal transduction"/>
    <property type="evidence" value="ECO:0007669"/>
    <property type="project" value="UniProtKB-KW"/>
</dbReference>
<dbReference type="InterPro" id="IPR004089">
    <property type="entry name" value="MCPsignal_dom"/>
</dbReference>
<keyword evidence="5" id="KW-1133">Transmembrane helix</keyword>
<feature type="coiled-coil region" evidence="4">
    <location>
        <begin position="188"/>
        <end position="222"/>
    </location>
</feature>
<dbReference type="PANTHER" id="PTHR32089:SF112">
    <property type="entry name" value="LYSOZYME-LIKE PROTEIN-RELATED"/>
    <property type="match status" value="1"/>
</dbReference>
<dbReference type="KEGG" id="pgv:SL003B_1314"/>
<dbReference type="EMBL" id="CP002568">
    <property type="protein sequence ID" value="ADZ69742.1"/>
    <property type="molecule type" value="Genomic_DNA"/>
</dbReference>
<dbReference type="SMART" id="SM00304">
    <property type="entry name" value="HAMP"/>
    <property type="match status" value="1"/>
</dbReference>
<dbReference type="PROSITE" id="PS50885">
    <property type="entry name" value="HAMP"/>
    <property type="match status" value="1"/>
</dbReference>
<feature type="transmembrane region" description="Helical" evidence="5">
    <location>
        <begin position="238"/>
        <end position="258"/>
    </location>
</feature>
<dbReference type="SMART" id="SM00283">
    <property type="entry name" value="MA"/>
    <property type="match status" value="1"/>
</dbReference>
<evidence type="ECO:0000256" key="1">
    <source>
        <dbReference type="ARBA" id="ARBA00023224"/>
    </source>
</evidence>
<protein>
    <submittedName>
        <fullName evidence="8">Methyl-accepting chemotaxis protein</fullName>
    </submittedName>
</protein>
<dbReference type="AlphaFoldDB" id="F2J1G0"/>
<dbReference type="Gene3D" id="6.10.340.10">
    <property type="match status" value="1"/>
</dbReference>
<feature type="transmembrane region" description="Helical" evidence="5">
    <location>
        <begin position="35"/>
        <end position="56"/>
    </location>
</feature>
<dbReference type="Proteomes" id="UP000008130">
    <property type="component" value="Chromosome"/>
</dbReference>
<evidence type="ECO:0000313" key="8">
    <source>
        <dbReference type="EMBL" id="ADZ69742.1"/>
    </source>
</evidence>
<feature type="domain" description="Methyl-accepting transducer" evidence="6">
    <location>
        <begin position="345"/>
        <end position="588"/>
    </location>
</feature>
<evidence type="ECO:0000259" key="6">
    <source>
        <dbReference type="PROSITE" id="PS50111"/>
    </source>
</evidence>
<dbReference type="Pfam" id="PF00015">
    <property type="entry name" value="MCPsignal"/>
    <property type="match status" value="1"/>
</dbReference>
<dbReference type="PATRIC" id="fig|991905.3.peg.1350"/>
<evidence type="ECO:0000256" key="3">
    <source>
        <dbReference type="PROSITE-ProRule" id="PRU00284"/>
    </source>
</evidence>
<sequence>MTLVSGLLGTINTSQGHGDPSMTAAPSRPFAVRSVSAKILAVVGLLSLAMIAIAAIGTTQMNSIGLELEEIADQNIPLTETVSKVTAHQLEQAILLERLLRLGGIDTGNDTTRFQATMAHFEKLAAQVDAEIKAAEHLAEQALEHAVTEEHAAKFRSILAQLKDIEREHATYDDHALEVVRLIEAGRIEDATELARRVEQEQENLDHELVELMEDLEAFTAASARAAKEHEQQAIRQLVVVSGVSILVGIALSLLIAIRGISRPLKAVTFALDRLAQDDTSVQLTVRSADEIGRLAVAFEAFREKTIEIKRLQAQAREEEERIELEKREVTMRLADELERTVKGVSDRIATAVHELEQTAHSMAATATQTSQRAGTVAAAAEQSSASVQSVASASEELAASIREISRQVSGAMEVAAKTSHQAQASSKTVEGLSASAQRIDDVVRLINDIAEQTNLLALNATIEAARAGEAGKGFAVVASEVKALANQTGKATEDISQQVSEMQNGSARTAEAILTVVQAIARIDEQISGIASAIEEQNAVTAEIARNVADVANGSADISANISDVSHGATDSSAGARQVMATVQDLAGQSSLLQDELDRFLLTIRAA</sequence>
<keyword evidence="5" id="KW-0472">Membrane</keyword>
<accession>F2J1G0</accession>
<evidence type="ECO:0000256" key="4">
    <source>
        <dbReference type="SAM" id="Coils"/>
    </source>
</evidence>
<dbReference type="PROSITE" id="PS50111">
    <property type="entry name" value="CHEMOTAXIS_TRANSDUC_2"/>
    <property type="match status" value="1"/>
</dbReference>
<keyword evidence="5" id="KW-0812">Transmembrane</keyword>
<keyword evidence="9" id="KW-1185">Reference proteome</keyword>
<proteinExistence type="inferred from homology"/>
<dbReference type="SUPFAM" id="SSF58104">
    <property type="entry name" value="Methyl-accepting chemotaxis protein (MCP) signaling domain"/>
    <property type="match status" value="1"/>
</dbReference>
<gene>
    <name evidence="8" type="ordered locus">SL003B_1314</name>
</gene>
<feature type="domain" description="HAMP" evidence="7">
    <location>
        <begin position="259"/>
        <end position="311"/>
    </location>
</feature>